<evidence type="ECO:0000313" key="5">
    <source>
        <dbReference type="Proteomes" id="UP000799753"/>
    </source>
</evidence>
<dbReference type="SUPFAM" id="SSF50965">
    <property type="entry name" value="Galactose oxidase, central domain"/>
    <property type="match status" value="1"/>
</dbReference>
<keyword evidence="2" id="KW-1133">Transmembrane helix</keyword>
<keyword evidence="2" id="KW-0812">Transmembrane</keyword>
<dbReference type="Proteomes" id="UP000799753">
    <property type="component" value="Unassembled WGS sequence"/>
</dbReference>
<evidence type="ECO:0000313" key="4">
    <source>
        <dbReference type="EMBL" id="KAF2642754.1"/>
    </source>
</evidence>
<dbReference type="Gene3D" id="2.120.10.80">
    <property type="entry name" value="Kelch-type beta propeller"/>
    <property type="match status" value="1"/>
</dbReference>
<gene>
    <name evidence="4" type="ORF">P280DRAFT_468070</name>
</gene>
<dbReference type="EMBL" id="MU006781">
    <property type="protein sequence ID" value="KAF2642754.1"/>
    <property type="molecule type" value="Genomic_DNA"/>
</dbReference>
<accession>A0A6A6S9A5</accession>
<feature type="signal peptide" evidence="3">
    <location>
        <begin position="1"/>
        <end position="16"/>
    </location>
</feature>
<keyword evidence="2" id="KW-0472">Membrane</keyword>
<evidence type="ECO:0000256" key="2">
    <source>
        <dbReference type="SAM" id="Phobius"/>
    </source>
</evidence>
<dbReference type="PANTHER" id="PTHR23244">
    <property type="entry name" value="KELCH REPEAT DOMAIN"/>
    <property type="match status" value="1"/>
</dbReference>
<feature type="chain" id="PRO_5025688878" description="Cell wall anchored protein" evidence="3">
    <location>
        <begin position="17"/>
        <end position="648"/>
    </location>
</feature>
<feature type="transmembrane region" description="Helical" evidence="2">
    <location>
        <begin position="498"/>
        <end position="520"/>
    </location>
</feature>
<keyword evidence="5" id="KW-1185">Reference proteome</keyword>
<organism evidence="4 5">
    <name type="scientific">Massarina eburnea CBS 473.64</name>
    <dbReference type="NCBI Taxonomy" id="1395130"/>
    <lineage>
        <taxon>Eukaryota</taxon>
        <taxon>Fungi</taxon>
        <taxon>Dikarya</taxon>
        <taxon>Ascomycota</taxon>
        <taxon>Pezizomycotina</taxon>
        <taxon>Dothideomycetes</taxon>
        <taxon>Pleosporomycetidae</taxon>
        <taxon>Pleosporales</taxon>
        <taxon>Massarineae</taxon>
        <taxon>Massarinaceae</taxon>
        <taxon>Massarina</taxon>
    </lineage>
</organism>
<sequence>MSLIWHLLCLITFAGAQPSLGPDPVQNFCMRWGSQTTVKNDVLYIDSGVEKYGNENKSYLGAINYMMTIPLTQSWSWESTSDSPTYLNITREPKNITNPNTNALVPNLWRGYMFHGPKNISTIYRYGGTTYMGNQSYVGKSSPEFANSWPLWSYTPGSSDSKWKQYKVGGEWMPNHGAGADATDHGLGFYLNGQIDTGTSSKTSQMADNSQEHYTPLEGMVVVDLVKLNPVSPNISTSMMKGSLPRVGGTLEYIAPVGYNGILVALGGQIQPKIEGGVAKTNEGELIDFESVDIFDIDSYFKNTKSNGTWYQQNTAGDIPAPRIDFCSVSISAQDNSSHHIYIYGGYDPTQADAKFYDDVVVLSLPSFQWTTVWPQGGSPRIYHNCHIGGNRQMITVGGNTTNMKCDWEKKGVAVFEMSALTWGSVFQSNVGAYEVPGAVQVATNGTTSGNATIGEPVKGWSNEGLHEVFWKSRWTVPKTWTSNPPASFGKKSTNTGAIVGGAVGGTMALLLVGMGIFIWHRKKHRSLAELHSNDLPIQPELSSKIKYELQGINENNPAELPGLPTAELTGSPAAVEADDHTATRAAELPGTNTAPGGSAGVPQIRTPGDDLPEVPEYTPGLKKPPGARRRSSDAAREREQDPREDYF</sequence>
<dbReference type="PANTHER" id="PTHR23244:SF497">
    <property type="entry name" value="WALL ANCHORED PROTEIN, PUTATIVE-RELATED"/>
    <property type="match status" value="1"/>
</dbReference>
<name>A0A6A6S9A5_9PLEO</name>
<feature type="region of interest" description="Disordered" evidence="1">
    <location>
        <begin position="588"/>
        <end position="648"/>
    </location>
</feature>
<feature type="compositionally biased region" description="Basic and acidic residues" evidence="1">
    <location>
        <begin position="631"/>
        <end position="648"/>
    </location>
</feature>
<evidence type="ECO:0000256" key="3">
    <source>
        <dbReference type="SAM" id="SignalP"/>
    </source>
</evidence>
<evidence type="ECO:0000256" key="1">
    <source>
        <dbReference type="SAM" id="MobiDB-lite"/>
    </source>
</evidence>
<protein>
    <recommendedName>
        <fullName evidence="6">Cell wall anchored protein</fullName>
    </recommendedName>
</protein>
<proteinExistence type="predicted"/>
<dbReference type="InterPro" id="IPR015915">
    <property type="entry name" value="Kelch-typ_b-propeller"/>
</dbReference>
<dbReference type="AlphaFoldDB" id="A0A6A6S9A5"/>
<dbReference type="InterPro" id="IPR011043">
    <property type="entry name" value="Gal_Oxase/kelch_b-propeller"/>
</dbReference>
<keyword evidence="3" id="KW-0732">Signal</keyword>
<evidence type="ECO:0008006" key="6">
    <source>
        <dbReference type="Google" id="ProtNLM"/>
    </source>
</evidence>
<reference evidence="4" key="1">
    <citation type="journal article" date="2020" name="Stud. Mycol.">
        <title>101 Dothideomycetes genomes: a test case for predicting lifestyles and emergence of pathogens.</title>
        <authorList>
            <person name="Haridas S."/>
            <person name="Albert R."/>
            <person name="Binder M."/>
            <person name="Bloem J."/>
            <person name="Labutti K."/>
            <person name="Salamov A."/>
            <person name="Andreopoulos B."/>
            <person name="Baker S."/>
            <person name="Barry K."/>
            <person name="Bills G."/>
            <person name="Bluhm B."/>
            <person name="Cannon C."/>
            <person name="Castanera R."/>
            <person name="Culley D."/>
            <person name="Daum C."/>
            <person name="Ezra D."/>
            <person name="Gonzalez J."/>
            <person name="Henrissat B."/>
            <person name="Kuo A."/>
            <person name="Liang C."/>
            <person name="Lipzen A."/>
            <person name="Lutzoni F."/>
            <person name="Magnuson J."/>
            <person name="Mondo S."/>
            <person name="Nolan M."/>
            <person name="Ohm R."/>
            <person name="Pangilinan J."/>
            <person name="Park H.-J."/>
            <person name="Ramirez L."/>
            <person name="Alfaro M."/>
            <person name="Sun H."/>
            <person name="Tritt A."/>
            <person name="Yoshinaga Y."/>
            <person name="Zwiers L.-H."/>
            <person name="Turgeon B."/>
            <person name="Goodwin S."/>
            <person name="Spatafora J."/>
            <person name="Crous P."/>
            <person name="Grigoriev I."/>
        </authorList>
    </citation>
    <scope>NUCLEOTIDE SEQUENCE</scope>
    <source>
        <strain evidence="4">CBS 473.64</strain>
    </source>
</reference>
<dbReference type="OrthoDB" id="10251809at2759"/>